<evidence type="ECO:0000313" key="3">
    <source>
        <dbReference type="EMBL" id="PCJ01708.1"/>
    </source>
</evidence>
<evidence type="ECO:0000256" key="1">
    <source>
        <dbReference type="SAM" id="Phobius"/>
    </source>
</evidence>
<name>A0A2A4Z563_9PROT</name>
<keyword evidence="1" id="KW-0812">Transmembrane</keyword>
<gene>
    <name evidence="3" type="ORF">COB13_07585</name>
</gene>
<feature type="domain" description="DUF6867" evidence="2">
    <location>
        <begin position="17"/>
        <end position="118"/>
    </location>
</feature>
<feature type="transmembrane region" description="Helical" evidence="1">
    <location>
        <begin position="17"/>
        <end position="35"/>
    </location>
</feature>
<dbReference type="EMBL" id="NVUS01000007">
    <property type="protein sequence ID" value="PCJ01708.1"/>
    <property type="molecule type" value="Genomic_DNA"/>
</dbReference>
<reference key="1">
    <citation type="submission" date="2017-08" db="EMBL/GenBank/DDBJ databases">
        <title>A dynamic microbial community with high functional redundancy inhabits the cold, oxic subseafloor aquifer.</title>
        <authorList>
            <person name="Tully B.J."/>
            <person name="Wheat C.G."/>
            <person name="Glazer B.T."/>
            <person name="Huber J.A."/>
        </authorList>
    </citation>
    <scope>NUCLEOTIDE SEQUENCE [LARGE SCALE GENOMIC DNA]</scope>
</reference>
<dbReference type="InterPro" id="IPR049201">
    <property type="entry name" value="DUF6867"/>
</dbReference>
<dbReference type="Pfam" id="PF21741">
    <property type="entry name" value="DUF6867"/>
    <property type="match status" value="1"/>
</dbReference>
<keyword evidence="1" id="KW-0472">Membrane</keyword>
<sequence length="121" mass="13994">MDRIFIMDKTAIMGEEPVTFAVITILMMLCAYLSGQTMAKNWRKMGKVIFFAIIVVIGHRFLLTTLRNAEFLNIYGIAMSTGIMFTVAILTYLRDRAKKMVNQYPWELKKKGLFGWSKIEQ</sequence>
<evidence type="ECO:0000259" key="2">
    <source>
        <dbReference type="Pfam" id="PF21741"/>
    </source>
</evidence>
<organism evidence="3">
    <name type="scientific">OCS116 cluster bacterium</name>
    <dbReference type="NCBI Taxonomy" id="2030921"/>
    <lineage>
        <taxon>Bacteria</taxon>
        <taxon>Pseudomonadati</taxon>
        <taxon>Pseudomonadota</taxon>
        <taxon>Alphaproteobacteria</taxon>
        <taxon>OCS116 cluster</taxon>
    </lineage>
</organism>
<feature type="transmembrane region" description="Helical" evidence="1">
    <location>
        <begin position="47"/>
        <end position="66"/>
    </location>
</feature>
<accession>A0A2A4Z563</accession>
<dbReference type="AlphaFoldDB" id="A0A2A4Z563"/>
<proteinExistence type="predicted"/>
<reference evidence="3" key="2">
    <citation type="journal article" date="2018" name="ISME J.">
        <title>A dynamic microbial community with high functional redundancy inhabits the cold, oxic subseafloor aquifer.</title>
        <authorList>
            <person name="Tully B.J."/>
            <person name="Wheat C.G."/>
            <person name="Glazer B.T."/>
            <person name="Huber J.A."/>
        </authorList>
    </citation>
    <scope>NUCLEOTIDE SEQUENCE</scope>
    <source>
        <strain evidence="3">NORP83</strain>
    </source>
</reference>
<comment type="caution">
    <text evidence="3">The sequence shown here is derived from an EMBL/GenBank/DDBJ whole genome shotgun (WGS) entry which is preliminary data.</text>
</comment>
<protein>
    <recommendedName>
        <fullName evidence="2">DUF6867 domain-containing protein</fullName>
    </recommendedName>
</protein>
<feature type="transmembrane region" description="Helical" evidence="1">
    <location>
        <begin position="72"/>
        <end position="93"/>
    </location>
</feature>
<keyword evidence="1" id="KW-1133">Transmembrane helix</keyword>